<dbReference type="InterPro" id="IPR002401">
    <property type="entry name" value="Cyt_P450_E_grp-I"/>
</dbReference>
<evidence type="ECO:0000256" key="8">
    <source>
        <dbReference type="ARBA" id="ARBA00022848"/>
    </source>
</evidence>
<name>A0ABN9L5N7_9NEOB</name>
<dbReference type="EMBL" id="CAUEEQ010009872">
    <property type="protein sequence ID" value="CAJ0933874.1"/>
    <property type="molecule type" value="Genomic_DNA"/>
</dbReference>
<evidence type="ECO:0000256" key="10">
    <source>
        <dbReference type="ARBA" id="ARBA00023004"/>
    </source>
</evidence>
<evidence type="ECO:0000313" key="14">
    <source>
        <dbReference type="Proteomes" id="UP001176940"/>
    </source>
</evidence>
<keyword evidence="11" id="KW-0472">Membrane</keyword>
<evidence type="ECO:0000256" key="7">
    <source>
        <dbReference type="ARBA" id="ARBA00022824"/>
    </source>
</evidence>
<evidence type="ECO:0000256" key="11">
    <source>
        <dbReference type="ARBA" id="ARBA00023136"/>
    </source>
</evidence>
<protein>
    <recommendedName>
        <fullName evidence="15">Cytochrome P450</fullName>
    </recommendedName>
</protein>
<dbReference type="InterPro" id="IPR050182">
    <property type="entry name" value="Cytochrome_P450_fam2"/>
</dbReference>
<reference evidence="13" key="1">
    <citation type="submission" date="2023-07" db="EMBL/GenBank/DDBJ databases">
        <authorList>
            <person name="Stuckert A."/>
        </authorList>
    </citation>
    <scope>NUCLEOTIDE SEQUENCE</scope>
</reference>
<comment type="subcellular location">
    <subcellularLocation>
        <location evidence="3">Endoplasmic reticulum membrane</location>
    </subcellularLocation>
    <subcellularLocation>
        <location evidence="2">Microsome membrane</location>
    </subcellularLocation>
</comment>
<comment type="similarity">
    <text evidence="4 12">Belongs to the cytochrome P450 family.</text>
</comment>
<organism evidence="13 14">
    <name type="scientific">Ranitomeya imitator</name>
    <name type="common">mimic poison frog</name>
    <dbReference type="NCBI Taxonomy" id="111125"/>
    <lineage>
        <taxon>Eukaryota</taxon>
        <taxon>Metazoa</taxon>
        <taxon>Chordata</taxon>
        <taxon>Craniata</taxon>
        <taxon>Vertebrata</taxon>
        <taxon>Euteleostomi</taxon>
        <taxon>Amphibia</taxon>
        <taxon>Batrachia</taxon>
        <taxon>Anura</taxon>
        <taxon>Neobatrachia</taxon>
        <taxon>Hyloidea</taxon>
        <taxon>Dendrobatidae</taxon>
        <taxon>Dendrobatinae</taxon>
        <taxon>Ranitomeya</taxon>
    </lineage>
</organism>
<keyword evidence="14" id="KW-1185">Reference proteome</keyword>
<comment type="caution">
    <text evidence="13">The sequence shown here is derived from an EMBL/GenBank/DDBJ whole genome shotgun (WGS) entry which is preliminary data.</text>
</comment>
<gene>
    <name evidence="13" type="ORF">RIMI_LOCUS5688733</name>
</gene>
<dbReference type="PANTHER" id="PTHR24300:SF394">
    <property type="entry name" value="CYTOCHROME P450 2H2"/>
    <property type="match status" value="1"/>
</dbReference>
<evidence type="ECO:0000256" key="6">
    <source>
        <dbReference type="ARBA" id="ARBA00022723"/>
    </source>
</evidence>
<evidence type="ECO:0000256" key="9">
    <source>
        <dbReference type="ARBA" id="ARBA00023002"/>
    </source>
</evidence>
<dbReference type="PROSITE" id="PS00086">
    <property type="entry name" value="CYTOCHROME_P450"/>
    <property type="match status" value="1"/>
</dbReference>
<dbReference type="SUPFAM" id="SSF48264">
    <property type="entry name" value="Cytochrome P450"/>
    <property type="match status" value="1"/>
</dbReference>
<evidence type="ECO:0000256" key="3">
    <source>
        <dbReference type="ARBA" id="ARBA00004586"/>
    </source>
</evidence>
<keyword evidence="10 12" id="KW-0408">Iron</keyword>
<dbReference type="PRINTS" id="PR01684">
    <property type="entry name" value="EP450ICYP2A"/>
</dbReference>
<keyword evidence="12" id="KW-0503">Monooxygenase</keyword>
<keyword evidence="5 12" id="KW-0349">Heme</keyword>
<dbReference type="InterPro" id="IPR001128">
    <property type="entry name" value="Cyt_P450"/>
</dbReference>
<accession>A0ABN9L5N7</accession>
<evidence type="ECO:0008006" key="15">
    <source>
        <dbReference type="Google" id="ProtNLM"/>
    </source>
</evidence>
<evidence type="ECO:0000256" key="5">
    <source>
        <dbReference type="ARBA" id="ARBA00022617"/>
    </source>
</evidence>
<dbReference type="InterPro" id="IPR008067">
    <property type="entry name" value="Cyt_P450_E_grp-I_CYP2A-like"/>
</dbReference>
<feature type="non-terminal residue" evidence="13">
    <location>
        <position position="533"/>
    </location>
</feature>
<comment type="cofactor">
    <cofactor evidence="1">
        <name>heme</name>
        <dbReference type="ChEBI" id="CHEBI:30413"/>
    </cofactor>
</comment>
<dbReference type="InterPro" id="IPR017972">
    <property type="entry name" value="Cyt_P450_CS"/>
</dbReference>
<dbReference type="Proteomes" id="UP001176940">
    <property type="component" value="Unassembled WGS sequence"/>
</dbReference>
<proteinExistence type="inferred from homology"/>
<evidence type="ECO:0000256" key="4">
    <source>
        <dbReference type="ARBA" id="ARBA00010617"/>
    </source>
</evidence>
<dbReference type="PRINTS" id="PR00463">
    <property type="entry name" value="EP450I"/>
</dbReference>
<keyword evidence="7" id="KW-0256">Endoplasmic reticulum</keyword>
<dbReference type="PANTHER" id="PTHR24300">
    <property type="entry name" value="CYTOCHROME P450 508A4-RELATED"/>
    <property type="match status" value="1"/>
</dbReference>
<evidence type="ECO:0000256" key="12">
    <source>
        <dbReference type="RuleBase" id="RU000461"/>
    </source>
</evidence>
<evidence type="ECO:0000313" key="13">
    <source>
        <dbReference type="EMBL" id="CAJ0933874.1"/>
    </source>
</evidence>
<keyword evidence="8" id="KW-0492">Microsome</keyword>
<dbReference type="Gene3D" id="1.10.630.10">
    <property type="entry name" value="Cytochrome P450"/>
    <property type="match status" value="1"/>
</dbReference>
<dbReference type="InterPro" id="IPR036396">
    <property type="entry name" value="Cyt_P450_sf"/>
</dbReference>
<evidence type="ECO:0000256" key="1">
    <source>
        <dbReference type="ARBA" id="ARBA00001971"/>
    </source>
</evidence>
<dbReference type="PRINTS" id="PR00385">
    <property type="entry name" value="P450"/>
</dbReference>
<keyword evidence="9 12" id="KW-0560">Oxidoreductase</keyword>
<sequence length="533" mass="60609">MACFACTESSFDHMFTSQQNLPNASTTPRAVFRVSAALGTFSAASPIDCGLIHSVLSVCPAYQCEFILSCWKLWEEDLPSTPLVSFSSSHLDLFSLLLQLSEKYGPVYTFQVANLNSVVIVGYDTVKEALIDCGDAFNDRGIIEIISVLFGDHGIVMSNGERWKAMRRFSLMTLRNLGMGKRSVETRIQEEAQCLTERIMQNNDASFNPTYILGLAVSNVICSIVFGERYDYEDKKFLKLLSYNREIFKRLNSFAGQLLGMFPRLMKCLPGPHQKILSNNIKLKKFVKEMIKAHKDTFDESCPRDLIDFFLLKIEEEKNYPETEFCEDNLVGTVIDLFFAGTESTAMTLRYSFLILLKHPEVQEKIHEEIDRVIGQNRCPSAEDRSQMPYTDAVIHEIQRFADIFPIGLTRAAQQDTTLKGYHIPKGMMMVPMITSVLKDPNHFKNPEEFDPGHFLDENGGFKKSEAFMVFSAGKRMCMGMTLARMEIFLFITTLLQKFTLKPTVDRDLIDIRPVPNTNGSQPHDYEMFAVPR</sequence>
<keyword evidence="6 12" id="KW-0479">Metal-binding</keyword>
<dbReference type="Pfam" id="PF00067">
    <property type="entry name" value="p450"/>
    <property type="match status" value="1"/>
</dbReference>
<evidence type="ECO:0000256" key="2">
    <source>
        <dbReference type="ARBA" id="ARBA00004524"/>
    </source>
</evidence>